<accession>A0AAW2JAI5</accession>
<sequence length="121" mass="14190">MVTGVKERKIVVWVKDRAPIEEVEVVQCVTEEKSWKSEIEEYLLWETKLDDQVVAKRLKFRANCFTMVNGELYRRSAEEPLLKCLCPKKAHYVLREIHEKSYGNHSGGRSLAQMVVRQGYF</sequence>
<dbReference type="EMBL" id="JACGWJ010000500">
    <property type="protein sequence ID" value="KAL0291764.1"/>
    <property type="molecule type" value="Genomic_DNA"/>
</dbReference>
<reference evidence="1" key="2">
    <citation type="journal article" date="2024" name="Plant">
        <title>Genomic evolution and insights into agronomic trait innovations of Sesamum species.</title>
        <authorList>
            <person name="Miao H."/>
            <person name="Wang L."/>
            <person name="Qu L."/>
            <person name="Liu H."/>
            <person name="Sun Y."/>
            <person name="Le M."/>
            <person name="Wang Q."/>
            <person name="Wei S."/>
            <person name="Zheng Y."/>
            <person name="Lin W."/>
            <person name="Duan Y."/>
            <person name="Cao H."/>
            <person name="Xiong S."/>
            <person name="Wang X."/>
            <person name="Wei L."/>
            <person name="Li C."/>
            <person name="Ma Q."/>
            <person name="Ju M."/>
            <person name="Zhao R."/>
            <person name="Li G."/>
            <person name="Mu C."/>
            <person name="Tian Q."/>
            <person name="Mei H."/>
            <person name="Zhang T."/>
            <person name="Gao T."/>
            <person name="Zhang H."/>
        </authorList>
    </citation>
    <scope>NUCLEOTIDE SEQUENCE</scope>
    <source>
        <strain evidence="1">G02</strain>
    </source>
</reference>
<protein>
    <recommendedName>
        <fullName evidence="2">Reverse transcriptase</fullName>
    </recommendedName>
</protein>
<dbReference type="PANTHER" id="PTHR48475">
    <property type="entry name" value="RIBONUCLEASE H"/>
    <property type="match status" value="1"/>
</dbReference>
<dbReference type="PANTHER" id="PTHR48475:SF2">
    <property type="entry name" value="RIBONUCLEASE H"/>
    <property type="match status" value="1"/>
</dbReference>
<reference evidence="1" key="1">
    <citation type="submission" date="2020-06" db="EMBL/GenBank/DDBJ databases">
        <authorList>
            <person name="Li T."/>
            <person name="Hu X."/>
            <person name="Zhang T."/>
            <person name="Song X."/>
            <person name="Zhang H."/>
            <person name="Dai N."/>
            <person name="Sheng W."/>
            <person name="Hou X."/>
            <person name="Wei L."/>
        </authorList>
    </citation>
    <scope>NUCLEOTIDE SEQUENCE</scope>
    <source>
        <strain evidence="1">G02</strain>
        <tissue evidence="1">Leaf</tissue>
    </source>
</reference>
<evidence type="ECO:0008006" key="2">
    <source>
        <dbReference type="Google" id="ProtNLM"/>
    </source>
</evidence>
<evidence type="ECO:0000313" key="1">
    <source>
        <dbReference type="EMBL" id="KAL0291764.1"/>
    </source>
</evidence>
<proteinExistence type="predicted"/>
<organism evidence="1">
    <name type="scientific">Sesamum radiatum</name>
    <name type="common">Black benniseed</name>
    <dbReference type="NCBI Taxonomy" id="300843"/>
    <lineage>
        <taxon>Eukaryota</taxon>
        <taxon>Viridiplantae</taxon>
        <taxon>Streptophyta</taxon>
        <taxon>Embryophyta</taxon>
        <taxon>Tracheophyta</taxon>
        <taxon>Spermatophyta</taxon>
        <taxon>Magnoliopsida</taxon>
        <taxon>eudicotyledons</taxon>
        <taxon>Gunneridae</taxon>
        <taxon>Pentapetalae</taxon>
        <taxon>asterids</taxon>
        <taxon>lamiids</taxon>
        <taxon>Lamiales</taxon>
        <taxon>Pedaliaceae</taxon>
        <taxon>Sesamum</taxon>
    </lineage>
</organism>
<comment type="caution">
    <text evidence="1">The sequence shown here is derived from an EMBL/GenBank/DDBJ whole genome shotgun (WGS) entry which is preliminary data.</text>
</comment>
<name>A0AAW2JAI5_SESRA</name>
<gene>
    <name evidence="1" type="ORF">Sradi_7015000</name>
</gene>
<dbReference type="Gene3D" id="1.10.340.70">
    <property type="match status" value="1"/>
</dbReference>
<dbReference type="AlphaFoldDB" id="A0AAW2JAI5"/>